<sequence length="1468" mass="168955">MFNRRDFEMNALATTSSDPSEKAKLILVFSLNTAVFFPILIIRTKTSRTKLFCMNKKSTTRRKRITKGILLAVLGILLLAVLILSLFANRWIEQELNAQIKQQSKGKYSLTFSDLSVKIISRSIQLEDLVITKNHQEKNQEVFKTKSIAAKRINVYQLLRKRILHIHKLVIDAPVWSASADELLQSPSGNPFAFMRQLQPIFDKQLTAISIDQIDLQHAGFVAQQIGKKQTPQAPKLNFNVGIANFYTDSKCLNRHKNFFNADDIYLRIDDFQHELADSLHLLSVSEIQYSLKNQDILGKQITLEPQANSKINKTRYFVDIPEITIKSKRLREMLQSDSIHIDSLFLKDAAIRVIPQADAPEFNFRKIKAYDLYELIEGDIGQLQIDYLGMNAQNLKIERNDDQKKSLQEFFDLDIELHDFLMNNNSYNDIERVLYAKNVFLQIGNYYLLMNDQIHRFDATNITASSENNSISADHLKLKPSQNPATRQTAVDLDCDSIRLQEVDLKRLFHNREMPLQAIQAFAPNLTIDQGDLKRKKKLETNSLLYYFIRNYIKGVYANVVEFNEGKVVVTAGKPGEQAGRIASDFSFRLTDFSLDSISAERTDKLFFATNIDLVFSNYDMKLVDEIHRLKVDELTVSSYNNRASIKHLHLFPDTPRKNARLLKKYHRSQIYDIEIPQLVLSNTNIHQAFFRKQLAINNFSIIEPKIYFEVFSRPEKRSKSSTPREFYELLSNYIEHISIGKITAPNGHLEMVTHSRKGKTTSFNNTFSVELENFVLNDEELDKKRLLFADDFELQIDNQLFQLSDDVHYLQASNMKISSKESAIAIQNSILYPDITSKIRGELPTYFHVNIPEIKLQGVNLEEAYFDKKLTVDHFSIQEPTINLYRTKGQRKPVNLQKIAFPLPKGMQRLSINHFHLNDGQFKLYNTRKMQETEVLSSLITMEGQNNSLVSQGLKQPATFKSDNISTTLSQLEVNPEQSTVIFTADQVHFSSQTKDLSIDNLLLFNTSQASEQSFRQLRIPRLSFNESVLQEFINNKCLKFESIQVEKPTLTLQANPDESNKVNLYQLKIPIALSPLISKIEANKISVNQGQFQTIQPKQTEVISNIDLELNQFAIDTSSSDRLLGAQSVDLRLKNYAFSDKNNWYNFHLGDIQFKNHENQLTISNITVTPRYSKTQFQKIIPFQSDHYRATIDQLRIDQLDLKRWYNSNEFTASEIEVAGGSLDIYRDKRTADNPQKRTKLPQTIVKQFAFPVYFDTVRLSNYQITYEEQTSDLPDPGLVHFSKLNLRAYPVTNLPYLLPSKPTLTLKGDGLLMNQANLKTTMVYDMLSADEQFHVSGQLNPFQLDLLNPVVENTAGISVRSGELNRFDFEFDANQLSSSGKLRFAYDNLRISILEHKNGDIKENKLASFLANSLVLKSKHPRTRILLPSEIHFERDPQKSVINYWWKSVFSGAKNTFGIKEKEE</sequence>
<dbReference type="EMBL" id="FONW01000008">
    <property type="protein sequence ID" value="SFF53072.1"/>
    <property type="molecule type" value="Genomic_DNA"/>
</dbReference>
<organism evidence="2 3">
    <name type="scientific">Sunxiuqinia elliptica</name>
    <dbReference type="NCBI Taxonomy" id="655355"/>
    <lineage>
        <taxon>Bacteria</taxon>
        <taxon>Pseudomonadati</taxon>
        <taxon>Bacteroidota</taxon>
        <taxon>Bacteroidia</taxon>
        <taxon>Marinilabiliales</taxon>
        <taxon>Prolixibacteraceae</taxon>
        <taxon>Sunxiuqinia</taxon>
    </lineage>
</organism>
<gene>
    <name evidence="2" type="ORF">SAMN05216283_108173</name>
</gene>
<keyword evidence="1" id="KW-0812">Transmembrane</keyword>
<dbReference type="STRING" id="655355.SAMN05216283_108173"/>
<evidence type="ECO:0000313" key="3">
    <source>
        <dbReference type="Proteomes" id="UP000198964"/>
    </source>
</evidence>
<proteinExistence type="predicted"/>
<keyword evidence="1" id="KW-1133">Transmembrane helix</keyword>
<reference evidence="2 3" key="1">
    <citation type="submission" date="2016-10" db="EMBL/GenBank/DDBJ databases">
        <authorList>
            <person name="de Groot N.N."/>
        </authorList>
    </citation>
    <scope>NUCLEOTIDE SEQUENCE [LARGE SCALE GENOMIC DNA]</scope>
    <source>
        <strain evidence="2 3">CGMCC 1.9156</strain>
    </source>
</reference>
<protein>
    <submittedName>
        <fullName evidence="2">Uncharacterized protein</fullName>
    </submittedName>
</protein>
<feature type="transmembrane region" description="Helical" evidence="1">
    <location>
        <begin position="65"/>
        <end position="88"/>
    </location>
</feature>
<evidence type="ECO:0000313" key="2">
    <source>
        <dbReference type="EMBL" id="SFF53072.1"/>
    </source>
</evidence>
<dbReference type="Proteomes" id="UP000198964">
    <property type="component" value="Unassembled WGS sequence"/>
</dbReference>
<keyword evidence="3" id="KW-1185">Reference proteome</keyword>
<feature type="transmembrane region" description="Helical" evidence="1">
    <location>
        <begin position="25"/>
        <end position="44"/>
    </location>
</feature>
<name>A0A1I2JDZ7_9BACT</name>
<evidence type="ECO:0000256" key="1">
    <source>
        <dbReference type="SAM" id="Phobius"/>
    </source>
</evidence>
<accession>A0A1I2JDZ7</accession>
<keyword evidence="1" id="KW-0472">Membrane</keyword>